<comment type="caution">
    <text evidence="6">The sequence shown here is derived from an EMBL/GenBank/DDBJ whole genome shotgun (WGS) entry which is preliminary data.</text>
</comment>
<keyword evidence="1 5" id="KW-0479">Metal-binding</keyword>
<dbReference type="PROSITE" id="PS51882">
    <property type="entry name" value="G_ALPHA"/>
    <property type="match status" value="1"/>
</dbReference>
<evidence type="ECO:0000313" key="7">
    <source>
        <dbReference type="Proteomes" id="UP001431209"/>
    </source>
</evidence>
<reference evidence="6 7" key="1">
    <citation type="submission" date="2024-03" db="EMBL/GenBank/DDBJ databases">
        <title>The Acrasis kona genome and developmental transcriptomes reveal deep origins of eukaryotic multicellular pathways.</title>
        <authorList>
            <person name="Sheikh S."/>
            <person name="Fu C.-J."/>
            <person name="Brown M.W."/>
            <person name="Baldauf S.L."/>
        </authorList>
    </citation>
    <scope>NUCLEOTIDE SEQUENCE [LARGE SCALE GENOMIC DNA]</scope>
    <source>
        <strain evidence="6 7">ATCC MYA-3509</strain>
    </source>
</reference>
<proteinExistence type="predicted"/>
<dbReference type="GO" id="GO:0031683">
    <property type="term" value="F:G-protein beta/gamma-subunit complex binding"/>
    <property type="evidence" value="ECO:0007669"/>
    <property type="project" value="InterPro"/>
</dbReference>
<evidence type="ECO:0000256" key="2">
    <source>
        <dbReference type="ARBA" id="ARBA00022741"/>
    </source>
</evidence>
<dbReference type="Gene3D" id="3.40.50.300">
    <property type="entry name" value="P-loop containing nucleotide triphosphate hydrolases"/>
    <property type="match status" value="1"/>
</dbReference>
<evidence type="ECO:0000313" key="6">
    <source>
        <dbReference type="EMBL" id="KAL0483520.1"/>
    </source>
</evidence>
<dbReference type="GO" id="GO:0046872">
    <property type="term" value="F:metal ion binding"/>
    <property type="evidence" value="ECO:0007669"/>
    <property type="project" value="UniProtKB-KW"/>
</dbReference>
<keyword evidence="5" id="KW-0460">Magnesium</keyword>
<gene>
    <name evidence="6" type="ORF">AKO1_014500</name>
</gene>
<keyword evidence="7" id="KW-1185">Reference proteome</keyword>
<dbReference type="InterPro" id="IPR027417">
    <property type="entry name" value="P-loop_NTPase"/>
</dbReference>
<protein>
    <submittedName>
        <fullName evidence="6">Guanine nucleotide-binding protein alpha-4 subunit</fullName>
    </submittedName>
</protein>
<dbReference type="PANTHER" id="PTHR10218:SF302">
    <property type="entry name" value="GUANINE NUCLEOTIDE-BINDING PROTEIN ALPHA-5 SUBUNIT"/>
    <property type="match status" value="1"/>
</dbReference>
<keyword evidence="2" id="KW-0547">Nucleotide-binding</keyword>
<organism evidence="6 7">
    <name type="scientific">Acrasis kona</name>
    <dbReference type="NCBI Taxonomy" id="1008807"/>
    <lineage>
        <taxon>Eukaryota</taxon>
        <taxon>Discoba</taxon>
        <taxon>Heterolobosea</taxon>
        <taxon>Tetramitia</taxon>
        <taxon>Eutetramitia</taxon>
        <taxon>Acrasidae</taxon>
        <taxon>Acrasis</taxon>
    </lineage>
</organism>
<dbReference type="GO" id="GO:0005525">
    <property type="term" value="F:GTP binding"/>
    <property type="evidence" value="ECO:0007669"/>
    <property type="project" value="UniProtKB-KW"/>
</dbReference>
<evidence type="ECO:0000256" key="4">
    <source>
        <dbReference type="ARBA" id="ARBA00023224"/>
    </source>
</evidence>
<dbReference type="SUPFAM" id="SSF47895">
    <property type="entry name" value="Transducin (alpha subunit), insertion domain"/>
    <property type="match status" value="1"/>
</dbReference>
<dbReference type="SMART" id="SM00275">
    <property type="entry name" value="G_alpha"/>
    <property type="match status" value="1"/>
</dbReference>
<keyword evidence="3" id="KW-0342">GTP-binding</keyword>
<accession>A0AAW2Z2C9</accession>
<keyword evidence="4" id="KW-0807">Transducer</keyword>
<name>A0AAW2Z2C9_9EUKA</name>
<dbReference type="AlphaFoldDB" id="A0AAW2Z2C9"/>
<dbReference type="GO" id="GO:0005737">
    <property type="term" value="C:cytoplasm"/>
    <property type="evidence" value="ECO:0007669"/>
    <property type="project" value="TreeGrafter"/>
</dbReference>
<evidence type="ECO:0000256" key="5">
    <source>
        <dbReference type="PIRSR" id="PIRSR601019-2"/>
    </source>
</evidence>
<dbReference type="Gene3D" id="1.10.400.10">
    <property type="entry name" value="GI Alpha 1, domain 2-like"/>
    <property type="match status" value="1"/>
</dbReference>
<dbReference type="InterPro" id="IPR001019">
    <property type="entry name" value="Gprotein_alpha_su"/>
</dbReference>
<feature type="binding site" evidence="5">
    <location>
        <position position="51"/>
    </location>
    <ligand>
        <name>Mg(2+)</name>
        <dbReference type="ChEBI" id="CHEBI:18420"/>
    </ligand>
</feature>
<evidence type="ECO:0000256" key="1">
    <source>
        <dbReference type="ARBA" id="ARBA00022723"/>
    </source>
</evidence>
<dbReference type="InterPro" id="IPR011025">
    <property type="entry name" value="GproteinA_insert"/>
</dbReference>
<dbReference type="GO" id="GO:0001664">
    <property type="term" value="F:G protein-coupled receptor binding"/>
    <property type="evidence" value="ECO:0007669"/>
    <property type="project" value="TreeGrafter"/>
</dbReference>
<evidence type="ECO:0000256" key="3">
    <source>
        <dbReference type="ARBA" id="ARBA00023134"/>
    </source>
</evidence>
<dbReference type="Proteomes" id="UP001431209">
    <property type="component" value="Unassembled WGS sequence"/>
</dbReference>
<dbReference type="PANTHER" id="PTHR10218">
    <property type="entry name" value="GTP-BINDING PROTEIN ALPHA SUBUNIT"/>
    <property type="match status" value="1"/>
</dbReference>
<sequence length="345" mass="39425">MGNTQNCMPLSRRSLDNTIQKQRQTSQIIHRSKVNYDHLVVLLGASGTSKSTFLKQIRIIEDAPQFRDSLSSEKSKKRIRTHVASIVKNLIEECVKYNIDIQEEENRQHAENIMCNEDPSYLLTEIKSLIKDGGVQVAMKKSLPGSVQFGNADQYFFDNVERIMSRDFEPTPTDYLKMTSLRAPCDSVQDVTLSGTKIRFEDVCATKNRSKWRSKIHSMNIIMFFASLTDYTQMSDEDDTKTRMDASIALFHELLDSVNCKIILVLSKSDVLKETLDRTPICAIKDEEAAIDTIKRLYMDGRDDDRSRVFISVCNVTDSENVKVVCKRCTDLLIYGDRNKLSMSK</sequence>
<dbReference type="EMBL" id="JAOPGA020000966">
    <property type="protein sequence ID" value="KAL0483520.1"/>
    <property type="molecule type" value="Genomic_DNA"/>
</dbReference>
<dbReference type="SUPFAM" id="SSF52540">
    <property type="entry name" value="P-loop containing nucleoside triphosphate hydrolases"/>
    <property type="match status" value="1"/>
</dbReference>
<dbReference type="GO" id="GO:0007188">
    <property type="term" value="P:adenylate cyclase-modulating G protein-coupled receptor signaling pathway"/>
    <property type="evidence" value="ECO:0007669"/>
    <property type="project" value="TreeGrafter"/>
</dbReference>
<dbReference type="GO" id="GO:0005834">
    <property type="term" value="C:heterotrimeric G-protein complex"/>
    <property type="evidence" value="ECO:0007669"/>
    <property type="project" value="TreeGrafter"/>
</dbReference>
<dbReference type="PRINTS" id="PR00318">
    <property type="entry name" value="GPROTEINA"/>
</dbReference>
<dbReference type="Pfam" id="PF00503">
    <property type="entry name" value="G-alpha"/>
    <property type="match status" value="1"/>
</dbReference>
<dbReference type="GO" id="GO:0003924">
    <property type="term" value="F:GTPase activity"/>
    <property type="evidence" value="ECO:0007669"/>
    <property type="project" value="InterPro"/>
</dbReference>